<dbReference type="KEGG" id="sshi:J5U23_01793"/>
<dbReference type="GeneID" id="65563311"/>
<dbReference type="Pfam" id="PF06314">
    <property type="entry name" value="ADC"/>
    <property type="match status" value="1"/>
</dbReference>
<gene>
    <name evidence="1" type="ORF">J5U23_01793</name>
</gene>
<dbReference type="OrthoDB" id="371950at2157"/>
<reference evidence="1" key="1">
    <citation type="journal article" date="2021" name="Environ. Microbiol.">
        <title>New insights into the diversity and evolution of the archaeal mobilome from three complete genomes of Saccharolobus shibatae.</title>
        <authorList>
            <person name="Medvedeva S."/>
            <person name="Brandt D."/>
            <person name="Cvirkaite-Krupovic V."/>
            <person name="Liu Y."/>
            <person name="Severinov K."/>
            <person name="Ishino S."/>
            <person name="Ishino Y."/>
            <person name="Prangishvili D."/>
            <person name="Kalinowski J."/>
            <person name="Krupovic M."/>
        </authorList>
    </citation>
    <scope>NUCLEOTIDE SEQUENCE</scope>
    <source>
        <strain evidence="1">B12</strain>
    </source>
</reference>
<evidence type="ECO:0000313" key="1">
    <source>
        <dbReference type="EMBL" id="QXJ28924.1"/>
    </source>
</evidence>
<dbReference type="RefSeq" id="WP_218265905.1">
    <property type="nucleotide sequence ID" value="NZ_CP077717.1"/>
</dbReference>
<proteinExistence type="predicted"/>
<evidence type="ECO:0008006" key="3">
    <source>
        <dbReference type="Google" id="ProtNLM"/>
    </source>
</evidence>
<sequence length="260" mass="29571">MKIHPFSSTEKSAVVLGKESYYGGNFIVAYVKLDRDLLKNVVPKIFETDGEALFSLREFVTVMGNRTDLLYEEPMLTQYNEAAVSVKVYFEGGTYQYYPFMWVDKDFAIIRGWLNGFPKKIANIQLTRFHPLLPQISEPKAGVTVGGYVVRGSSILYKIKVTLKEKAEKPPTFGPTLLIRDYPAEGEGETNVLELVRLDLQDVKITDIWKGDVEIEVGKGINDEVESFRIKEKLGGYYYRIGFRIPGTKPIKKLSESELF</sequence>
<organism evidence="1 2">
    <name type="scientific">Saccharolobus shibatae (strain ATCC 51178 / DSM 5389 / JCM 8931 / NBRC 15437 / B12)</name>
    <name type="common">Sulfolobus shibatae</name>
    <dbReference type="NCBI Taxonomy" id="523848"/>
    <lineage>
        <taxon>Archaea</taxon>
        <taxon>Thermoproteota</taxon>
        <taxon>Thermoprotei</taxon>
        <taxon>Sulfolobales</taxon>
        <taxon>Sulfolobaceae</taxon>
        <taxon>Saccharolobus</taxon>
    </lineage>
</organism>
<dbReference type="InterPro" id="IPR010451">
    <property type="entry name" value="Acetoacetate_decarboxylase"/>
</dbReference>
<name>A0A8F5BP63_SACSH</name>
<protein>
    <recommendedName>
        <fullName evidence="3">Acetoacetate decarboxylase</fullName>
    </recommendedName>
</protein>
<accession>A0A8F5BP63</accession>
<dbReference type="GO" id="GO:0016829">
    <property type="term" value="F:lyase activity"/>
    <property type="evidence" value="ECO:0007669"/>
    <property type="project" value="InterPro"/>
</dbReference>
<dbReference type="AlphaFoldDB" id="A0A8F5BP63"/>
<evidence type="ECO:0000313" key="2">
    <source>
        <dbReference type="Proteomes" id="UP000694018"/>
    </source>
</evidence>
<dbReference type="EMBL" id="CP077717">
    <property type="protein sequence ID" value="QXJ28924.1"/>
    <property type="molecule type" value="Genomic_DNA"/>
</dbReference>
<dbReference type="Proteomes" id="UP000694018">
    <property type="component" value="Chromosome"/>
</dbReference>